<comment type="subcellular location">
    <subcellularLocation>
        <location evidence="1">Membrane</location>
    </subcellularLocation>
</comment>
<dbReference type="Proteomes" id="UP001527925">
    <property type="component" value="Unassembled WGS sequence"/>
</dbReference>
<comment type="caution">
    <text evidence="6">The sequence shown here is derived from an EMBL/GenBank/DDBJ whole genome shotgun (WGS) entry which is preliminary data.</text>
</comment>
<protein>
    <recommendedName>
        <fullName evidence="8">Bladder cancer-associated protein</fullName>
    </recommendedName>
</protein>
<organism evidence="6 7">
    <name type="scientific">Polyrhizophydium stewartii</name>
    <dbReference type="NCBI Taxonomy" id="2732419"/>
    <lineage>
        <taxon>Eukaryota</taxon>
        <taxon>Fungi</taxon>
        <taxon>Fungi incertae sedis</taxon>
        <taxon>Chytridiomycota</taxon>
        <taxon>Chytridiomycota incertae sedis</taxon>
        <taxon>Chytridiomycetes</taxon>
        <taxon>Rhizophydiales</taxon>
        <taxon>Rhizophydiales incertae sedis</taxon>
        <taxon>Polyrhizophydium</taxon>
    </lineage>
</organism>
<evidence type="ECO:0000256" key="1">
    <source>
        <dbReference type="ARBA" id="ARBA00004370"/>
    </source>
</evidence>
<dbReference type="PANTHER" id="PTHR13259:SF1">
    <property type="entry name" value="BLADDER CANCER-ASSOCIATED PROTEIN"/>
    <property type="match status" value="1"/>
</dbReference>
<dbReference type="SMART" id="SM01396">
    <property type="entry name" value="BC10"/>
    <property type="match status" value="1"/>
</dbReference>
<keyword evidence="4" id="KW-0472">Membrane</keyword>
<evidence type="ECO:0000313" key="6">
    <source>
        <dbReference type="EMBL" id="KAL2917833.1"/>
    </source>
</evidence>
<dbReference type="InterPro" id="IPR009598">
    <property type="entry name" value="BCALP"/>
</dbReference>
<name>A0ABR4NE76_9FUNG</name>
<evidence type="ECO:0000256" key="4">
    <source>
        <dbReference type="ARBA" id="ARBA00023136"/>
    </source>
</evidence>
<reference evidence="6 7" key="1">
    <citation type="submission" date="2023-09" db="EMBL/GenBank/DDBJ databases">
        <title>Pangenome analysis of Batrachochytrium dendrobatidis and related Chytrids.</title>
        <authorList>
            <person name="Yacoub M.N."/>
            <person name="Stajich J.E."/>
            <person name="James T.Y."/>
        </authorList>
    </citation>
    <scope>NUCLEOTIDE SEQUENCE [LARGE SCALE GENOMIC DNA]</scope>
    <source>
        <strain evidence="6 7">JEL0888</strain>
    </source>
</reference>
<feature type="chain" id="PRO_5046854323" description="Bladder cancer-associated protein" evidence="5">
    <location>
        <begin position="19"/>
        <end position="84"/>
    </location>
</feature>
<feature type="signal peptide" evidence="5">
    <location>
        <begin position="1"/>
        <end position="18"/>
    </location>
</feature>
<dbReference type="PANTHER" id="PTHR13259">
    <property type="entry name" value="BLADDER CANCER 10 KD PROTEIN HOMOLOG"/>
    <property type="match status" value="1"/>
</dbReference>
<keyword evidence="5" id="KW-0732">Signal</keyword>
<keyword evidence="3" id="KW-1133">Transmembrane helix</keyword>
<evidence type="ECO:0000256" key="2">
    <source>
        <dbReference type="ARBA" id="ARBA00022692"/>
    </source>
</evidence>
<keyword evidence="2" id="KW-0812">Transmembrane</keyword>
<evidence type="ECO:0000256" key="3">
    <source>
        <dbReference type="ARBA" id="ARBA00022989"/>
    </source>
</evidence>
<accession>A0ABR4NE76</accession>
<gene>
    <name evidence="6" type="ORF">HK105_202706</name>
</gene>
<proteinExistence type="predicted"/>
<sequence length="84" mass="9331">MLCLALFVHLFLVPYPQAPTALLVGLLALFVIEHKPCIYCSALILALLCSSCSLYGDSATGSRCWLDLDTDWLLVPRMSHMVYL</sequence>
<dbReference type="EMBL" id="JADGIZ020000009">
    <property type="protein sequence ID" value="KAL2917833.1"/>
    <property type="molecule type" value="Genomic_DNA"/>
</dbReference>
<keyword evidence="7" id="KW-1185">Reference proteome</keyword>
<evidence type="ECO:0000313" key="7">
    <source>
        <dbReference type="Proteomes" id="UP001527925"/>
    </source>
</evidence>
<evidence type="ECO:0008006" key="8">
    <source>
        <dbReference type="Google" id="ProtNLM"/>
    </source>
</evidence>
<evidence type="ECO:0000256" key="5">
    <source>
        <dbReference type="SAM" id="SignalP"/>
    </source>
</evidence>